<proteinExistence type="predicted"/>
<protein>
    <submittedName>
        <fullName evidence="1">Uncharacterized protein</fullName>
    </submittedName>
</protein>
<evidence type="ECO:0000313" key="1">
    <source>
        <dbReference type="EMBL" id="KAF2870081.1"/>
    </source>
</evidence>
<accession>A0A7C8M7S1</accession>
<evidence type="ECO:0000313" key="2">
    <source>
        <dbReference type="Proteomes" id="UP000481861"/>
    </source>
</evidence>
<dbReference type="AlphaFoldDB" id="A0A7C8M7S1"/>
<dbReference type="EMBL" id="JAADJZ010000014">
    <property type="protein sequence ID" value="KAF2870081.1"/>
    <property type="molecule type" value="Genomic_DNA"/>
</dbReference>
<reference evidence="1 2" key="1">
    <citation type="submission" date="2020-01" db="EMBL/GenBank/DDBJ databases">
        <authorList>
            <consortium name="DOE Joint Genome Institute"/>
            <person name="Haridas S."/>
            <person name="Albert R."/>
            <person name="Binder M."/>
            <person name="Bloem J."/>
            <person name="Labutti K."/>
            <person name="Salamov A."/>
            <person name="Andreopoulos B."/>
            <person name="Baker S.E."/>
            <person name="Barry K."/>
            <person name="Bills G."/>
            <person name="Bluhm B.H."/>
            <person name="Cannon C."/>
            <person name="Castanera R."/>
            <person name="Culley D.E."/>
            <person name="Daum C."/>
            <person name="Ezra D."/>
            <person name="Gonzalez J.B."/>
            <person name="Henrissat B."/>
            <person name="Kuo A."/>
            <person name="Liang C."/>
            <person name="Lipzen A."/>
            <person name="Lutzoni F."/>
            <person name="Magnuson J."/>
            <person name="Mondo S."/>
            <person name="Nolan M."/>
            <person name="Ohm R."/>
            <person name="Pangilinan J."/>
            <person name="Park H.-J.H."/>
            <person name="Ramirez L."/>
            <person name="Alfaro M."/>
            <person name="Sun H."/>
            <person name="Tritt A."/>
            <person name="Yoshinaga Y."/>
            <person name="Zwiers L.-H.L."/>
            <person name="Turgeon B.G."/>
            <person name="Goodwin S.B."/>
            <person name="Spatafora J.W."/>
            <person name="Crous P.W."/>
            <person name="Grigoriev I.V."/>
        </authorList>
    </citation>
    <scope>NUCLEOTIDE SEQUENCE [LARGE SCALE GENOMIC DNA]</scope>
    <source>
        <strain evidence="1 2">CBS 611.86</strain>
    </source>
</reference>
<gene>
    <name evidence="1" type="ORF">BDV95DRAFT_72541</name>
</gene>
<name>A0A7C8M7S1_9PLEO</name>
<comment type="caution">
    <text evidence="1">The sequence shown here is derived from an EMBL/GenBank/DDBJ whole genome shotgun (WGS) entry which is preliminary data.</text>
</comment>
<sequence length="182" mass="20271">MVASARSTPWGLLLDLKTRAAKEVESFSVLGRGERRKSMERCRMAQSMDAASEVAGYGFSLLMQVMTRRMPLLPRSRGYNSVIDKIVDSDDAPAHNLQQRLLLAHSCIISIQGSSFRDAQSTGSAESLQAHVMRAERPATTDQLPRLAARRRQTNNTMPQTSIYRYSPHRSAFGALIMLDIC</sequence>
<keyword evidence="2" id="KW-1185">Reference proteome</keyword>
<dbReference type="Proteomes" id="UP000481861">
    <property type="component" value="Unassembled WGS sequence"/>
</dbReference>
<organism evidence="1 2">
    <name type="scientific">Massariosphaeria phaeospora</name>
    <dbReference type="NCBI Taxonomy" id="100035"/>
    <lineage>
        <taxon>Eukaryota</taxon>
        <taxon>Fungi</taxon>
        <taxon>Dikarya</taxon>
        <taxon>Ascomycota</taxon>
        <taxon>Pezizomycotina</taxon>
        <taxon>Dothideomycetes</taxon>
        <taxon>Pleosporomycetidae</taxon>
        <taxon>Pleosporales</taxon>
        <taxon>Pleosporales incertae sedis</taxon>
        <taxon>Massariosphaeria</taxon>
    </lineage>
</organism>